<evidence type="ECO:0000256" key="3">
    <source>
        <dbReference type="ARBA" id="ARBA00022490"/>
    </source>
</evidence>
<reference evidence="8" key="1">
    <citation type="submission" date="2023-08" db="EMBL/GenBank/DDBJ databases">
        <authorList>
            <person name="Alioto T."/>
            <person name="Alioto T."/>
            <person name="Gomez Garrido J."/>
        </authorList>
    </citation>
    <scope>NUCLEOTIDE SEQUENCE</scope>
</reference>
<feature type="domain" description="Plectin/eS10 N-terminal" evidence="7">
    <location>
        <begin position="284"/>
        <end position="375"/>
    </location>
</feature>
<evidence type="ECO:0000256" key="2">
    <source>
        <dbReference type="ARBA" id="ARBA00007278"/>
    </source>
</evidence>
<feature type="region of interest" description="Disordered" evidence="6">
    <location>
        <begin position="374"/>
        <end position="437"/>
    </location>
</feature>
<dbReference type="InterPro" id="IPR036388">
    <property type="entry name" value="WH-like_DNA-bd_sf"/>
</dbReference>
<evidence type="ECO:0000256" key="4">
    <source>
        <dbReference type="ARBA" id="ARBA00022980"/>
    </source>
</evidence>
<dbReference type="Proteomes" id="UP001162480">
    <property type="component" value="Chromosome 7"/>
</dbReference>
<comment type="similarity">
    <text evidence="2">Belongs to the eukaryotic ribosomal protein eS10 family.</text>
</comment>
<dbReference type="GO" id="GO:0003735">
    <property type="term" value="F:structural constituent of ribosome"/>
    <property type="evidence" value="ECO:0007669"/>
    <property type="project" value="TreeGrafter"/>
</dbReference>
<feature type="compositionally biased region" description="Basic and acidic residues" evidence="6">
    <location>
        <begin position="376"/>
        <end position="390"/>
    </location>
</feature>
<evidence type="ECO:0000259" key="7">
    <source>
        <dbReference type="Pfam" id="PF03501"/>
    </source>
</evidence>
<dbReference type="AlphaFoldDB" id="A0AA36B305"/>
<accession>A0AA36B305</accession>
<evidence type="ECO:0000256" key="6">
    <source>
        <dbReference type="SAM" id="MobiDB-lite"/>
    </source>
</evidence>
<dbReference type="Pfam" id="PF03501">
    <property type="entry name" value="S10_plectin"/>
    <property type="match status" value="1"/>
</dbReference>
<protein>
    <recommendedName>
        <fullName evidence="7">Plectin/eS10 N-terminal domain-containing protein</fullName>
    </recommendedName>
</protein>
<organism evidence="8 9">
    <name type="scientific">Octopus vulgaris</name>
    <name type="common">Common octopus</name>
    <dbReference type="NCBI Taxonomy" id="6645"/>
    <lineage>
        <taxon>Eukaryota</taxon>
        <taxon>Metazoa</taxon>
        <taxon>Spiralia</taxon>
        <taxon>Lophotrochozoa</taxon>
        <taxon>Mollusca</taxon>
        <taxon>Cephalopoda</taxon>
        <taxon>Coleoidea</taxon>
        <taxon>Octopodiformes</taxon>
        <taxon>Octopoda</taxon>
        <taxon>Incirrata</taxon>
        <taxon>Octopodidae</taxon>
        <taxon>Octopus</taxon>
    </lineage>
</organism>
<dbReference type="FunFam" id="1.10.10.10:FF:000025">
    <property type="entry name" value="40S ribosomal protein S10"/>
    <property type="match status" value="1"/>
</dbReference>
<dbReference type="InterPro" id="IPR037447">
    <property type="entry name" value="Ribosomal_eS10"/>
</dbReference>
<evidence type="ECO:0000313" key="8">
    <source>
        <dbReference type="EMBL" id="CAI9726404.1"/>
    </source>
</evidence>
<dbReference type="GO" id="GO:0003723">
    <property type="term" value="F:RNA binding"/>
    <property type="evidence" value="ECO:0007669"/>
    <property type="project" value="TreeGrafter"/>
</dbReference>
<dbReference type="GO" id="GO:0022627">
    <property type="term" value="C:cytosolic small ribosomal subunit"/>
    <property type="evidence" value="ECO:0007669"/>
    <property type="project" value="TreeGrafter"/>
</dbReference>
<dbReference type="PANTHER" id="PTHR12146:SF0">
    <property type="entry name" value="RIBOSOMAL PROTEIN S10"/>
    <property type="match status" value="1"/>
</dbReference>
<sequence length="437" mass="50570">MSRRRQPSPKIISSDIIDDEKIKQETWTFCDLFQQTSTNEKAITWLAKYELISNSVVCPTCGNPCTVNGYQKGIDGKRWRCPKHNYCRSIRKGSFFENSRLSLTTFIWLMYMWSREYFHSEIAHESTVSKKSTIDLFCLIRELLERFLEDHPTELGAYPPEIGGFDLQSGEPKVVEIDVTTHFKPTPNEKKHMKRFCVFGGIERGTDKCFLVPIEHQNKDAFEAAIIRWILPGTHIVSDIWTEPLQIDQIQQGTHIVSDIWAEYLQIDQIQQDDFILNHHKMLMPKKNRVAIYEHLFKEGVMVARKDFTGVKHPEIDVCNIHVIKALQSLKSRAYVTEQFAWRHYYWYLTNDGIQYLRDFLHLPSEIVPATLKRQTRTEAVRGPRPKAPELSRGGPSSDREYRRAPSGMGGDKKTDAGPGSLRDIQYRAGFGRGNVE</sequence>
<proteinExistence type="inferred from homology"/>
<gene>
    <name evidence="8" type="ORF">OCTVUL_1B023736</name>
</gene>
<keyword evidence="3" id="KW-0963">Cytoplasm</keyword>
<dbReference type="Gene3D" id="1.10.10.10">
    <property type="entry name" value="Winged helix-like DNA-binding domain superfamily/Winged helix DNA-binding domain"/>
    <property type="match status" value="1"/>
</dbReference>
<keyword evidence="4" id="KW-0689">Ribosomal protein</keyword>
<keyword evidence="5" id="KW-0687">Ribonucleoprotein</keyword>
<dbReference type="PANTHER" id="PTHR12146">
    <property type="entry name" value="40S RIBOSOMAL PROTEIN S10"/>
    <property type="match status" value="1"/>
</dbReference>
<comment type="subcellular location">
    <subcellularLocation>
        <location evidence="1">Cytoplasm</location>
    </subcellularLocation>
</comment>
<dbReference type="EMBL" id="OX597820">
    <property type="protein sequence ID" value="CAI9726404.1"/>
    <property type="molecule type" value="Genomic_DNA"/>
</dbReference>
<evidence type="ECO:0000256" key="5">
    <source>
        <dbReference type="ARBA" id="ARBA00023274"/>
    </source>
</evidence>
<dbReference type="GO" id="GO:0002181">
    <property type="term" value="P:cytoplasmic translation"/>
    <property type="evidence" value="ECO:0007669"/>
    <property type="project" value="UniProtKB-ARBA"/>
</dbReference>
<name>A0AA36B305_OCTVU</name>
<keyword evidence="9" id="KW-1185">Reference proteome</keyword>
<evidence type="ECO:0000313" key="9">
    <source>
        <dbReference type="Proteomes" id="UP001162480"/>
    </source>
</evidence>
<dbReference type="InterPro" id="IPR005326">
    <property type="entry name" value="Plectin_eS10_N"/>
</dbReference>
<evidence type="ECO:0000256" key="1">
    <source>
        <dbReference type="ARBA" id="ARBA00004496"/>
    </source>
</evidence>